<dbReference type="PANTHER" id="PTHR46305:SF3">
    <property type="entry name" value="NADPH:QUINONE OXIDOREDUCTASE MDAB"/>
    <property type="match status" value="1"/>
</dbReference>
<dbReference type="STRING" id="637679.GCA_001550055_03183"/>
<comment type="similarity">
    <text evidence="4">Belongs to the oxidoreductase MdaB family.</text>
</comment>
<keyword evidence="3" id="KW-0274">FAD</keyword>
<dbReference type="InterPro" id="IPR052397">
    <property type="entry name" value="NADPH-QR_MdaB"/>
</dbReference>
<accession>A0A1G7CEE8</accession>
<dbReference type="InterPro" id="IPR029039">
    <property type="entry name" value="Flavoprotein-like_sf"/>
</dbReference>
<protein>
    <submittedName>
        <fullName evidence="6">Modulator of drug activity B</fullName>
    </submittedName>
</protein>
<evidence type="ECO:0000259" key="5">
    <source>
        <dbReference type="Pfam" id="PF02525"/>
    </source>
</evidence>
<sequence>MKDQITTALVINGADPSAYSRGEFNTAMADAAAAALAPHMTVLRSRVADNYNVQAEIEKYRAADLVIYQYPVFWFMVPGRLKQYMDDVFAYDAFFTYNDGPYGSGGLMHGRKVIFSTTWNAPAEAFADRNAFFGGMNPAEAILPMRKAHQYCGFTELPHFSSHNVIKDPQFASHKARLESHLRKVLHLEKAVAAA</sequence>
<gene>
    <name evidence="6" type="ORF">SAMN04488071_2738</name>
</gene>
<evidence type="ECO:0000313" key="7">
    <source>
        <dbReference type="Proteomes" id="UP000183685"/>
    </source>
</evidence>
<evidence type="ECO:0000256" key="2">
    <source>
        <dbReference type="ARBA" id="ARBA00022630"/>
    </source>
</evidence>
<dbReference type="SUPFAM" id="SSF52218">
    <property type="entry name" value="Flavoproteins"/>
    <property type="match status" value="1"/>
</dbReference>
<name>A0A1G7CEE8_9PROT</name>
<feature type="domain" description="Flavodoxin-like fold" evidence="5">
    <location>
        <begin position="8"/>
        <end position="182"/>
    </location>
</feature>
<dbReference type="EMBL" id="FNAK01000006">
    <property type="protein sequence ID" value="SDE36775.1"/>
    <property type="molecule type" value="Genomic_DNA"/>
</dbReference>
<evidence type="ECO:0000256" key="4">
    <source>
        <dbReference type="ARBA" id="ARBA00037981"/>
    </source>
</evidence>
<dbReference type="RefSeq" id="WP_068306921.1">
    <property type="nucleotide sequence ID" value="NZ_FNAK01000006.1"/>
</dbReference>
<evidence type="ECO:0000256" key="1">
    <source>
        <dbReference type="ARBA" id="ARBA00001974"/>
    </source>
</evidence>
<dbReference type="AlphaFoldDB" id="A0A1G7CEE8"/>
<dbReference type="PANTHER" id="PTHR46305">
    <property type="match status" value="1"/>
</dbReference>
<evidence type="ECO:0000256" key="3">
    <source>
        <dbReference type="ARBA" id="ARBA00022827"/>
    </source>
</evidence>
<dbReference type="Proteomes" id="UP000183685">
    <property type="component" value="Unassembled WGS sequence"/>
</dbReference>
<dbReference type="InterPro" id="IPR003680">
    <property type="entry name" value="Flavodoxin_fold"/>
</dbReference>
<evidence type="ECO:0000313" key="6">
    <source>
        <dbReference type="EMBL" id="SDE36775.1"/>
    </source>
</evidence>
<dbReference type="Pfam" id="PF02525">
    <property type="entry name" value="Flavodoxin_2"/>
    <property type="match status" value="1"/>
</dbReference>
<comment type="cofactor">
    <cofactor evidence="1">
        <name>FAD</name>
        <dbReference type="ChEBI" id="CHEBI:57692"/>
    </cofactor>
</comment>
<reference evidence="6 7" key="1">
    <citation type="submission" date="2016-10" db="EMBL/GenBank/DDBJ databases">
        <authorList>
            <person name="de Groot N.N."/>
        </authorList>
    </citation>
    <scope>NUCLEOTIDE SEQUENCE [LARGE SCALE GENOMIC DNA]</scope>
    <source>
        <strain evidence="6 7">CGMCC 1.9109</strain>
    </source>
</reference>
<proteinExistence type="inferred from homology"/>
<keyword evidence="2" id="KW-0285">Flavoprotein</keyword>
<dbReference type="Gene3D" id="3.40.50.360">
    <property type="match status" value="1"/>
</dbReference>
<keyword evidence="7" id="KW-1185">Reference proteome</keyword>
<organism evidence="6 7">
    <name type="scientific">Kordiimonas lacus</name>
    <dbReference type="NCBI Taxonomy" id="637679"/>
    <lineage>
        <taxon>Bacteria</taxon>
        <taxon>Pseudomonadati</taxon>
        <taxon>Pseudomonadota</taxon>
        <taxon>Alphaproteobacteria</taxon>
        <taxon>Kordiimonadales</taxon>
        <taxon>Kordiimonadaceae</taxon>
        <taxon>Kordiimonas</taxon>
    </lineage>
</organism>